<protein>
    <submittedName>
        <fullName evidence="1">Uncharacterized protein</fullName>
    </submittedName>
</protein>
<proteinExistence type="predicted"/>
<dbReference type="AlphaFoldDB" id="T1DTW2"/>
<sequence length="41" mass="4480">MSSISRDKENTIAVSPHFLRNGEKKETTLFAKATGSLSITI</sequence>
<evidence type="ECO:0000313" key="2">
    <source>
        <dbReference type="Proteomes" id="UP000018031"/>
    </source>
</evidence>
<organism evidence="1 2">
    <name type="scientific">Porphyromonas crevioricanis JCM 15906</name>
    <dbReference type="NCBI Taxonomy" id="1305617"/>
    <lineage>
        <taxon>Bacteria</taxon>
        <taxon>Pseudomonadati</taxon>
        <taxon>Bacteroidota</taxon>
        <taxon>Bacteroidia</taxon>
        <taxon>Bacteroidales</taxon>
        <taxon>Porphyromonadaceae</taxon>
        <taxon>Porphyromonas</taxon>
    </lineage>
</organism>
<gene>
    <name evidence="1" type="ORF">PORCRE_1774</name>
</gene>
<reference evidence="2" key="1">
    <citation type="journal article" date="2013" name="Genome">
        <title>Draft Genome Sequences of Porphyromonas crevioricanis JCM 15906T and Porphyromonas cansulci JCM 13913T Isolated from a Canine Oral Cavity.</title>
        <authorList>
            <person name="Sakamoto M."/>
            <person name="Tanaka N."/>
            <person name="Shiwa Y."/>
            <person name="Yoshikawa H."/>
            <person name="Ohkuma M."/>
        </authorList>
    </citation>
    <scope>NUCLEOTIDE SEQUENCE [LARGE SCALE GENOMIC DNA]</scope>
    <source>
        <strain evidence="2">JCM 15906</strain>
    </source>
</reference>
<comment type="caution">
    <text evidence="1">The sequence shown here is derived from an EMBL/GenBank/DDBJ whole genome shotgun (WGS) entry which is preliminary data.</text>
</comment>
<evidence type="ECO:0000313" key="1">
    <source>
        <dbReference type="EMBL" id="GAD06054.1"/>
    </source>
</evidence>
<name>T1DTW2_9PORP</name>
<reference evidence="1 2" key="2">
    <citation type="journal article" date="2013" name="Genome Announc.">
        <title>Draft Genome Sequences of Porphyromonas crevioricanis JCM 15906T and Porphyromonas cansulci JCM 13913T Isolated from a Canine Oral Cavity.</title>
        <authorList>
            <person name="Sakamoto M."/>
            <person name="Tanaka N."/>
            <person name="Shiwa Y."/>
            <person name="Yoshikawa H."/>
            <person name="Ohkuma M."/>
        </authorList>
    </citation>
    <scope>NUCLEOTIDE SEQUENCE [LARGE SCALE GENOMIC DNA]</scope>
    <source>
        <strain evidence="1 2">JCM 15906</strain>
    </source>
</reference>
<accession>T1DTW2</accession>
<dbReference type="EMBL" id="BAOU01000054">
    <property type="protein sequence ID" value="GAD06054.1"/>
    <property type="molecule type" value="Genomic_DNA"/>
</dbReference>
<dbReference type="Proteomes" id="UP000018031">
    <property type="component" value="Unassembled WGS sequence"/>
</dbReference>